<dbReference type="KEGG" id="ncon:LC1Nh_0755"/>
<keyword evidence="2" id="KW-0472">Membrane</keyword>
<keyword evidence="2" id="KW-0812">Transmembrane</keyword>
<protein>
    <submittedName>
        <fullName evidence="3">Uncharacterized protein</fullName>
    </submittedName>
</protein>
<feature type="transmembrane region" description="Helical" evidence="2">
    <location>
        <begin position="34"/>
        <end position="52"/>
    </location>
</feature>
<evidence type="ECO:0000256" key="2">
    <source>
        <dbReference type="SAM" id="Phobius"/>
    </source>
</evidence>
<keyword evidence="4" id="KW-1185">Reference proteome</keyword>
<evidence type="ECO:0000313" key="3">
    <source>
        <dbReference type="EMBL" id="QGA80640.1"/>
    </source>
</evidence>
<dbReference type="EMBL" id="CP040089">
    <property type="protein sequence ID" value="QGA80640.1"/>
    <property type="molecule type" value="Genomic_DNA"/>
</dbReference>
<name>A0A5Q0UHF5_9ARCH</name>
<feature type="transmembrane region" description="Helical" evidence="2">
    <location>
        <begin position="9"/>
        <end position="28"/>
    </location>
</feature>
<accession>A0A5Q0UHF5</accession>
<dbReference type="Proteomes" id="UP000377803">
    <property type="component" value="Chromosome"/>
</dbReference>
<feature type="region of interest" description="Disordered" evidence="1">
    <location>
        <begin position="72"/>
        <end position="106"/>
    </location>
</feature>
<organism evidence="3 4">
    <name type="scientific">Candidatus Nanohalobium constans</name>
    <dbReference type="NCBI Taxonomy" id="2565781"/>
    <lineage>
        <taxon>Archaea</taxon>
        <taxon>Candidatus Nanohalarchaeota</taxon>
        <taxon>Candidatus Nanohalobia</taxon>
        <taxon>Candidatus Nanohalobiales</taxon>
        <taxon>Candidatus Nanohalobiaceae</taxon>
        <taxon>Candidatus Nanohalobium</taxon>
    </lineage>
</organism>
<proteinExistence type="predicted"/>
<dbReference type="RefSeq" id="WP_153550380.1">
    <property type="nucleotide sequence ID" value="NZ_CP040089.1"/>
</dbReference>
<dbReference type="AlphaFoldDB" id="A0A5Q0UHF5"/>
<evidence type="ECO:0000313" key="4">
    <source>
        <dbReference type="Proteomes" id="UP000377803"/>
    </source>
</evidence>
<sequence length="106" mass="11323">MDEDSRDGAVAGLGSIFVSVLFATMYFTSSPDNILILVIAVFLGLIGLGALAKPDTIGPVVDEFLRRISEDGEELNSEESQNVTVMGDNHGNIANNSKSKNDQSDF</sequence>
<dbReference type="GeneID" id="42365143"/>
<evidence type="ECO:0000256" key="1">
    <source>
        <dbReference type="SAM" id="MobiDB-lite"/>
    </source>
</evidence>
<keyword evidence="2" id="KW-1133">Transmembrane helix</keyword>
<reference evidence="4" key="1">
    <citation type="submission" date="2019-05" db="EMBL/GenBank/DDBJ databases">
        <title>Candidatus Nanohalobium constans, a novel model system to study the DPANN nano-sized archaea: genomic and physiological characterization of a nanoarchaeon co-cultured with its chitinotrophic host.</title>
        <authorList>
            <person name="La Cono V."/>
            <person name="Arcadi E."/>
            <person name="Crisafi F."/>
            <person name="Denaro R."/>
            <person name="La Spada G."/>
            <person name="Messina E."/>
            <person name="Smedile F."/>
            <person name="Toshchakov S.V."/>
            <person name="Shevchenko M.A."/>
            <person name="Golyshin P.N."/>
            <person name="Golyshina O.V."/>
            <person name="Ferrer M."/>
            <person name="Rohde M."/>
            <person name="Mushegian A."/>
            <person name="Sorokin D.Y."/>
            <person name="Giuliano L."/>
            <person name="Yakimov M.M."/>
        </authorList>
    </citation>
    <scope>NUCLEOTIDE SEQUENCE [LARGE SCALE GENOMIC DNA]</scope>
    <source>
        <strain evidence="4">LC1Nh</strain>
    </source>
</reference>
<gene>
    <name evidence="3" type="ORF">LC1Nh_0755</name>
</gene>